<dbReference type="EMBL" id="RBNI01004536">
    <property type="protein sequence ID" value="RUP47437.1"/>
    <property type="molecule type" value="Genomic_DNA"/>
</dbReference>
<dbReference type="InterPro" id="IPR000195">
    <property type="entry name" value="Rab-GAP-TBC_dom"/>
</dbReference>
<comment type="caution">
    <text evidence="2">The sequence shown here is derived from an EMBL/GenBank/DDBJ whole genome shotgun (WGS) entry which is preliminary data.</text>
</comment>
<reference evidence="2 3" key="1">
    <citation type="journal article" date="2018" name="New Phytol.">
        <title>Phylogenomics of Endogonaceae and evolution of mycorrhizas within Mucoromycota.</title>
        <authorList>
            <person name="Chang Y."/>
            <person name="Desiro A."/>
            <person name="Na H."/>
            <person name="Sandor L."/>
            <person name="Lipzen A."/>
            <person name="Clum A."/>
            <person name="Barry K."/>
            <person name="Grigoriev I.V."/>
            <person name="Martin F.M."/>
            <person name="Stajich J.E."/>
            <person name="Smith M.E."/>
            <person name="Bonito G."/>
            <person name="Spatafora J.W."/>
        </authorList>
    </citation>
    <scope>NUCLEOTIDE SEQUENCE [LARGE SCALE GENOMIC DNA]</scope>
    <source>
        <strain evidence="2 3">GMNB39</strain>
    </source>
</reference>
<dbReference type="SMART" id="SM00164">
    <property type="entry name" value="TBC"/>
    <property type="match status" value="1"/>
</dbReference>
<gene>
    <name evidence="2" type="ORF">BC936DRAFT_145735</name>
</gene>
<dbReference type="OrthoDB" id="294251at2759"/>
<accession>A0A433D973</accession>
<dbReference type="PROSITE" id="PS50086">
    <property type="entry name" value="TBC_RABGAP"/>
    <property type="match status" value="1"/>
</dbReference>
<dbReference type="SUPFAM" id="SSF47923">
    <property type="entry name" value="Ypt/Rab-GAP domain of gyp1p"/>
    <property type="match status" value="2"/>
</dbReference>
<organism evidence="2 3">
    <name type="scientific">Jimgerdemannia flammicorona</name>
    <dbReference type="NCBI Taxonomy" id="994334"/>
    <lineage>
        <taxon>Eukaryota</taxon>
        <taxon>Fungi</taxon>
        <taxon>Fungi incertae sedis</taxon>
        <taxon>Mucoromycota</taxon>
        <taxon>Mucoromycotina</taxon>
        <taxon>Endogonomycetes</taxon>
        <taxon>Endogonales</taxon>
        <taxon>Endogonaceae</taxon>
        <taxon>Jimgerdemannia</taxon>
    </lineage>
</organism>
<dbReference type="InterPro" id="IPR035969">
    <property type="entry name" value="Rab-GAP_TBC_sf"/>
</dbReference>
<evidence type="ECO:0000313" key="3">
    <source>
        <dbReference type="Proteomes" id="UP000268093"/>
    </source>
</evidence>
<dbReference type="PANTHER" id="PTHR47219:SF9">
    <property type="entry name" value="GTPASE ACTIVATING PROTEIN AND CENTROSOME-ASSOCIATED, ISOFORM B"/>
    <property type="match status" value="1"/>
</dbReference>
<feature type="domain" description="Rab-GAP TBC" evidence="1">
    <location>
        <begin position="56"/>
        <end position="265"/>
    </location>
</feature>
<dbReference type="GO" id="GO:0005096">
    <property type="term" value="F:GTPase activator activity"/>
    <property type="evidence" value="ECO:0007669"/>
    <property type="project" value="TreeGrafter"/>
</dbReference>
<keyword evidence="3" id="KW-1185">Reference proteome</keyword>
<dbReference type="Proteomes" id="UP000268093">
    <property type="component" value="Unassembled WGS sequence"/>
</dbReference>
<evidence type="ECO:0000313" key="2">
    <source>
        <dbReference type="EMBL" id="RUP47437.1"/>
    </source>
</evidence>
<sequence length="265" mass="31301">MTDEQKILRVPNKFSEEREVSRAQKWTRMAEKIRKGGEEVYQFKYSPKFIKRVFKGIPDSWRREAWSVTRNFPLENDWGILLDLLRVSSPHERQIDLDVPRTMHGHIMFRTRYGQGQRILFNVLRAFSNYDKEVGYCQGMTNVVAMLLTYFEEESKVQITSSAYATRWYITLFAGGVVPNHTLLRIWDVFFLNGFNVLYYVAVALLKEHQDTLVKGDFENIMNTLSATMEVKNDDRFMRSVRRMHAKGEAEGLIESLRMKYREQD</sequence>
<dbReference type="AlphaFoldDB" id="A0A433D973"/>
<dbReference type="InterPro" id="IPR050302">
    <property type="entry name" value="Rab_GAP_TBC_domain"/>
</dbReference>
<dbReference type="GO" id="GO:0031267">
    <property type="term" value="F:small GTPase binding"/>
    <property type="evidence" value="ECO:0007669"/>
    <property type="project" value="TreeGrafter"/>
</dbReference>
<dbReference type="Pfam" id="PF00566">
    <property type="entry name" value="RabGAP-TBC"/>
    <property type="match status" value="2"/>
</dbReference>
<name>A0A433D973_9FUNG</name>
<dbReference type="PANTHER" id="PTHR47219">
    <property type="entry name" value="RAB GTPASE-ACTIVATING PROTEIN 1-LIKE"/>
    <property type="match status" value="1"/>
</dbReference>
<dbReference type="Gene3D" id="1.10.472.80">
    <property type="entry name" value="Ypt/Rab-GAP domain of gyp1p, domain 3"/>
    <property type="match status" value="1"/>
</dbReference>
<evidence type="ECO:0000259" key="1">
    <source>
        <dbReference type="PROSITE" id="PS50086"/>
    </source>
</evidence>
<protein>
    <submittedName>
        <fullName evidence="2">Rab-GTPase-TBC domain-containing protein</fullName>
    </submittedName>
</protein>
<proteinExistence type="predicted"/>